<dbReference type="AlphaFoldDB" id="A0A7K3WDW8"/>
<evidence type="ECO:0000313" key="3">
    <source>
        <dbReference type="Proteomes" id="UP000470470"/>
    </source>
</evidence>
<sequence length="209" mass="20644">MPASWAGVGPLLAAVGERAPADALRLATGTGGDAGTGPAVDLSGMWVRPADPAAPRSNALIRMLDAKGRLMLPLTLAAAAPAPAERDGAVLTVFLPGSAERPRPGFAVAALPLDARGRLTLTAAVRREAGIPDGADVLAVLDTDRGVITVTAASRLSAGIGDLLDGLRRPAATASASPGDEQFGADGVAPAASAPAAAGDAGGRLRIVR</sequence>
<feature type="compositionally biased region" description="Low complexity" evidence="1">
    <location>
        <begin position="184"/>
        <end position="197"/>
    </location>
</feature>
<protein>
    <submittedName>
        <fullName evidence="2">Uncharacterized protein</fullName>
    </submittedName>
</protein>
<dbReference type="EMBL" id="JAAGWK010000016">
    <property type="protein sequence ID" value="NEL54681.1"/>
    <property type="molecule type" value="Genomic_DNA"/>
</dbReference>
<reference evidence="2 3" key="1">
    <citation type="submission" date="2020-02" db="EMBL/GenBank/DDBJ databases">
        <title>The whole genome sequence of CPCC 205119.</title>
        <authorList>
            <person name="Jiang Z."/>
        </authorList>
    </citation>
    <scope>NUCLEOTIDE SEQUENCE [LARGE SCALE GENOMIC DNA]</scope>
    <source>
        <strain evidence="2 3">CPCC 205119</strain>
    </source>
</reference>
<feature type="region of interest" description="Disordered" evidence="1">
    <location>
        <begin position="171"/>
        <end position="197"/>
    </location>
</feature>
<accession>A0A7K3WDW8</accession>
<keyword evidence="3" id="KW-1185">Reference proteome</keyword>
<dbReference type="Proteomes" id="UP000470470">
    <property type="component" value="Unassembled WGS sequence"/>
</dbReference>
<gene>
    <name evidence="2" type="ORF">G1H19_11780</name>
</gene>
<dbReference type="RefSeq" id="WP_152731089.1">
    <property type="nucleotide sequence ID" value="NZ_JAABOZ010000001.1"/>
</dbReference>
<comment type="caution">
    <text evidence="2">The sequence shown here is derived from an EMBL/GenBank/DDBJ whole genome shotgun (WGS) entry which is preliminary data.</text>
</comment>
<name>A0A7K3WDW8_9ACTN</name>
<proteinExistence type="predicted"/>
<evidence type="ECO:0000313" key="2">
    <source>
        <dbReference type="EMBL" id="NEL54681.1"/>
    </source>
</evidence>
<organism evidence="2 3">
    <name type="scientific">Goekera deserti</name>
    <dbReference type="NCBI Taxonomy" id="2497753"/>
    <lineage>
        <taxon>Bacteria</taxon>
        <taxon>Bacillati</taxon>
        <taxon>Actinomycetota</taxon>
        <taxon>Actinomycetes</taxon>
        <taxon>Geodermatophilales</taxon>
        <taxon>Geodermatophilaceae</taxon>
        <taxon>Goekera</taxon>
    </lineage>
</organism>
<evidence type="ECO:0000256" key="1">
    <source>
        <dbReference type="SAM" id="MobiDB-lite"/>
    </source>
</evidence>